<name>A0A930B8C7_9FIRM</name>
<dbReference type="EMBL" id="JABZMK010000028">
    <property type="protein sequence ID" value="MBF1129502.1"/>
    <property type="molecule type" value="Genomic_DNA"/>
</dbReference>
<dbReference type="InterPro" id="IPR011050">
    <property type="entry name" value="Pectin_lyase_fold/virulence"/>
</dbReference>
<feature type="compositionally biased region" description="Low complexity" evidence="1">
    <location>
        <begin position="113"/>
        <end position="127"/>
    </location>
</feature>
<dbReference type="AlphaFoldDB" id="A0A930B8C7"/>
<evidence type="ECO:0000256" key="2">
    <source>
        <dbReference type="SAM" id="SignalP"/>
    </source>
</evidence>
<feature type="compositionally biased region" description="Low complexity" evidence="1">
    <location>
        <begin position="67"/>
        <end position="79"/>
    </location>
</feature>
<evidence type="ECO:0000313" key="3">
    <source>
        <dbReference type="EMBL" id="MBF1129502.1"/>
    </source>
</evidence>
<reference evidence="3" key="1">
    <citation type="submission" date="2020-04" db="EMBL/GenBank/DDBJ databases">
        <title>Deep metagenomics examines the oral microbiome during advanced dental caries in children, revealing novel taxa and co-occurrences with host molecules.</title>
        <authorList>
            <person name="Baker J.L."/>
            <person name="Morton J.T."/>
            <person name="Dinis M."/>
            <person name="Alvarez R."/>
            <person name="Tran N.C."/>
            <person name="Knight R."/>
            <person name="Edlund A."/>
        </authorList>
    </citation>
    <scope>NUCLEOTIDE SEQUENCE</scope>
    <source>
        <strain evidence="3">JCVI_32_bin.14</strain>
    </source>
</reference>
<feature type="signal peptide" evidence="2">
    <location>
        <begin position="1"/>
        <end position="35"/>
    </location>
</feature>
<feature type="compositionally biased region" description="Acidic residues" evidence="1">
    <location>
        <begin position="128"/>
        <end position="139"/>
    </location>
</feature>
<feature type="region of interest" description="Disordered" evidence="1">
    <location>
        <begin position="107"/>
        <end position="148"/>
    </location>
</feature>
<gene>
    <name evidence="3" type="ORF">HXL70_05580</name>
</gene>
<organism evidence="3 4">
    <name type="scientific">Dialister invisus</name>
    <dbReference type="NCBI Taxonomy" id="218538"/>
    <lineage>
        <taxon>Bacteria</taxon>
        <taxon>Bacillati</taxon>
        <taxon>Bacillota</taxon>
        <taxon>Negativicutes</taxon>
        <taxon>Veillonellales</taxon>
        <taxon>Veillonellaceae</taxon>
        <taxon>Dialister</taxon>
    </lineage>
</organism>
<accession>A0A930B8C7</accession>
<proteinExistence type="predicted"/>
<comment type="caution">
    <text evidence="3">The sequence shown here is derived from an EMBL/GenBank/DDBJ whole genome shotgun (WGS) entry which is preliminary data.</text>
</comment>
<evidence type="ECO:0000256" key="1">
    <source>
        <dbReference type="SAM" id="MobiDB-lite"/>
    </source>
</evidence>
<sequence>MDIQKFIKSEVIMKHTKMTALLCTLALSGYISATAAPQAGSTPLDPYRAAVQKMKDLEKAEKKGEQSAPASAPAAAAPAGDVNYTDALLKGLDLTVSDVQASVESGTFKNLSPEAPKPVVEQPAAEPEPAEEPEPETEPEPISPPVKKYTISQGETANELSSDGNYENGVYTSDKADENALRVPMAYITAPNAQITKTGDSTDVDSSRLYGQNAAFLATHGGRATMTGARISSSGIGSTGAYGYSKSTYISLKDSSVVTTGNNSAGTAVSARAMMKVENSTVSTTGDSSPAIMIADGGGILIADGGSFSTSGAMSQGIYSKGDVTVTNASVNALNTKAAVLKGNNTITLSGTILEGKETTDAVPYNIVLFSDEKDIGTMGTQHFDVRGGSLISHKGGMFYVTATHGKISLNGTAITMDDPAANLITVAGNDGANGWGTPGRNGGHVELVADNQVLTGNISVDSISNINMTLKNNSTFNGMISIVPNVEGGEKYKTNADVFIAAGSTWNLTGNSTLTSLYNLGTINYNGYTITLADGTVMKE</sequence>
<evidence type="ECO:0000313" key="4">
    <source>
        <dbReference type="Proteomes" id="UP000757890"/>
    </source>
</evidence>
<protein>
    <recommendedName>
        <fullName evidence="5">Carbohydrate-binding domain-containing protein</fullName>
    </recommendedName>
</protein>
<feature type="chain" id="PRO_5037296625" description="Carbohydrate-binding domain-containing protein" evidence="2">
    <location>
        <begin position="36"/>
        <end position="541"/>
    </location>
</feature>
<dbReference type="Gene3D" id="2.160.20.20">
    <property type="match status" value="1"/>
</dbReference>
<dbReference type="InterPro" id="IPR012332">
    <property type="entry name" value="Autotransporter_pectin_lyase_C"/>
</dbReference>
<keyword evidence="2" id="KW-0732">Signal</keyword>
<dbReference type="Proteomes" id="UP000757890">
    <property type="component" value="Unassembled WGS sequence"/>
</dbReference>
<evidence type="ECO:0008006" key="5">
    <source>
        <dbReference type="Google" id="ProtNLM"/>
    </source>
</evidence>
<feature type="region of interest" description="Disordered" evidence="1">
    <location>
        <begin position="57"/>
        <end position="79"/>
    </location>
</feature>
<dbReference type="SUPFAM" id="SSF51126">
    <property type="entry name" value="Pectin lyase-like"/>
    <property type="match status" value="1"/>
</dbReference>